<keyword evidence="3" id="KW-1185">Reference proteome</keyword>
<accession>A0A9W9RJP3</accession>
<name>A0A9W9RJP3_PENBR</name>
<protein>
    <recommendedName>
        <fullName evidence="1">HNH nuclease domain-containing protein</fullName>
    </recommendedName>
</protein>
<evidence type="ECO:0000313" key="2">
    <source>
        <dbReference type="EMBL" id="KAJ5361367.1"/>
    </source>
</evidence>
<evidence type="ECO:0000313" key="3">
    <source>
        <dbReference type="Proteomes" id="UP001148299"/>
    </source>
</evidence>
<proteinExistence type="predicted"/>
<feature type="domain" description="HNH nuclease" evidence="1">
    <location>
        <begin position="176"/>
        <end position="229"/>
    </location>
</feature>
<dbReference type="EMBL" id="JAPZBR010000002">
    <property type="protein sequence ID" value="KAJ5361367.1"/>
    <property type="molecule type" value="Genomic_DNA"/>
</dbReference>
<organism evidence="2 3">
    <name type="scientific">Penicillium brevicompactum</name>
    <dbReference type="NCBI Taxonomy" id="5074"/>
    <lineage>
        <taxon>Eukaryota</taxon>
        <taxon>Fungi</taxon>
        <taxon>Dikarya</taxon>
        <taxon>Ascomycota</taxon>
        <taxon>Pezizomycotina</taxon>
        <taxon>Eurotiomycetes</taxon>
        <taxon>Eurotiomycetidae</taxon>
        <taxon>Eurotiales</taxon>
        <taxon>Aspergillaceae</taxon>
        <taxon>Penicillium</taxon>
    </lineage>
</organism>
<reference evidence="2" key="1">
    <citation type="submission" date="2022-12" db="EMBL/GenBank/DDBJ databases">
        <authorList>
            <person name="Petersen C."/>
        </authorList>
    </citation>
    <scope>NUCLEOTIDE SEQUENCE</scope>
    <source>
        <strain evidence="2">IBT 35675</strain>
    </source>
</reference>
<dbReference type="Proteomes" id="UP001148299">
    <property type="component" value="Unassembled WGS sequence"/>
</dbReference>
<evidence type="ECO:0000259" key="1">
    <source>
        <dbReference type="Pfam" id="PF13391"/>
    </source>
</evidence>
<dbReference type="InterPro" id="IPR003615">
    <property type="entry name" value="HNH_nuc"/>
</dbReference>
<dbReference type="Pfam" id="PF13391">
    <property type="entry name" value="HNH_2"/>
    <property type="match status" value="1"/>
</dbReference>
<reference evidence="2" key="2">
    <citation type="journal article" date="2023" name="IMA Fungus">
        <title>Comparative genomic study of the Penicillium genus elucidates a diverse pangenome and 15 lateral gene transfer events.</title>
        <authorList>
            <person name="Petersen C."/>
            <person name="Sorensen T."/>
            <person name="Nielsen M.R."/>
            <person name="Sondergaard T.E."/>
            <person name="Sorensen J.L."/>
            <person name="Fitzpatrick D.A."/>
            <person name="Frisvad J.C."/>
            <person name="Nielsen K.L."/>
        </authorList>
    </citation>
    <scope>NUCLEOTIDE SEQUENCE</scope>
    <source>
        <strain evidence="2">IBT 35675</strain>
    </source>
</reference>
<sequence length="401" mass="45795">MADSSTSQMTATSSVESTVSEFLESKVSEYEIEKWYTTCLAMVLEKMMHSGKLTTADFLEEVHHILKRYRTASTNLKLLNDQRILLQENISEEVNISRMRFGGPVDSLAEQSYMSNILLGVMNATRRTKMKSFDQKTFNKSVTQHYSLQSIVGRYGPETWGHLGFCHLWGDRNLCEIKAAHIVPKFLSAPAISHLLGNIDANDAKEPSNALSLTQLLEPLLDRGIIAIVPVFSAYNGPSRWKCIVLQDTYRDAAIYVYRGEKDIVKRKRYLDELELDFLSAKRPRPRYLYLRFMLSYLNAKRLGLDYVAHRMENGRFWAPGGRYLHKAILNTIARLVCGNELPEELTKNCFDTTHNESMNFHDGMILAADIRDMMISQDKTKSEFDERLSSLSKGSWLGCS</sequence>
<dbReference type="AlphaFoldDB" id="A0A9W9RJP3"/>
<comment type="caution">
    <text evidence="2">The sequence shown here is derived from an EMBL/GenBank/DDBJ whole genome shotgun (WGS) entry which is preliminary data.</text>
</comment>
<gene>
    <name evidence="2" type="ORF">N7541_002211</name>
</gene>